<accession>A0ACC1HR34</accession>
<protein>
    <submittedName>
        <fullName evidence="1">Uncharacterized protein</fullName>
    </submittedName>
</protein>
<dbReference type="Proteomes" id="UP001145114">
    <property type="component" value="Unassembled WGS sequence"/>
</dbReference>
<reference evidence="1" key="1">
    <citation type="submission" date="2022-06" db="EMBL/GenBank/DDBJ databases">
        <title>Phylogenomic reconstructions and comparative analyses of Kickxellomycotina fungi.</title>
        <authorList>
            <person name="Reynolds N.K."/>
            <person name="Stajich J.E."/>
            <person name="Barry K."/>
            <person name="Grigoriev I.V."/>
            <person name="Crous P."/>
            <person name="Smith M.E."/>
        </authorList>
    </citation>
    <scope>NUCLEOTIDE SEQUENCE</scope>
    <source>
        <strain evidence="1">RSA 2271</strain>
    </source>
</reference>
<name>A0ACC1HR34_9FUNG</name>
<sequence length="263" mass="29485">HADGCRPQLPSYIKRRKRDVQLIMLRLFLYPIVPIITTPWVVIYHTRVSKGASTFGFVVLLMICMQGIFSFVVFLCNPALDIYWGRVNYHKYRLKNWCKRRLGRDTDGGASRHAITGNTTMLSTDTQTAVSPGQTPALHSIGIDTHDKKYHPAIAMELGTPTTLKSSLTMRDADLAECNNGNSSLLKGSTQQTQMLVLSMPTSARSHEGERDEEFGALGDSGNQTTHHINRLSSRPTNQAFSFNMDDDDGDNGDIHKYRRNII</sequence>
<keyword evidence="2" id="KW-1185">Reference proteome</keyword>
<comment type="caution">
    <text evidence="1">The sequence shown here is derived from an EMBL/GenBank/DDBJ whole genome shotgun (WGS) entry which is preliminary data.</text>
</comment>
<evidence type="ECO:0000313" key="2">
    <source>
        <dbReference type="Proteomes" id="UP001145114"/>
    </source>
</evidence>
<proteinExistence type="predicted"/>
<gene>
    <name evidence="1" type="ORF">EV182_005348</name>
</gene>
<dbReference type="EMBL" id="JAMZIH010001877">
    <property type="protein sequence ID" value="KAJ1677830.1"/>
    <property type="molecule type" value="Genomic_DNA"/>
</dbReference>
<organism evidence="1 2">
    <name type="scientific">Spiromyces aspiralis</name>
    <dbReference type="NCBI Taxonomy" id="68401"/>
    <lineage>
        <taxon>Eukaryota</taxon>
        <taxon>Fungi</taxon>
        <taxon>Fungi incertae sedis</taxon>
        <taxon>Zoopagomycota</taxon>
        <taxon>Kickxellomycotina</taxon>
        <taxon>Kickxellomycetes</taxon>
        <taxon>Kickxellales</taxon>
        <taxon>Kickxellaceae</taxon>
        <taxon>Spiromyces</taxon>
    </lineage>
</organism>
<feature type="non-terminal residue" evidence="1">
    <location>
        <position position="1"/>
    </location>
</feature>
<evidence type="ECO:0000313" key="1">
    <source>
        <dbReference type="EMBL" id="KAJ1677830.1"/>
    </source>
</evidence>